<dbReference type="PANTHER" id="PTHR43213:SF5">
    <property type="entry name" value="BIFUNCTIONAL DTTP_UTP PYROPHOSPHATASE_METHYLTRANSFERASE PROTEIN-RELATED"/>
    <property type="match status" value="1"/>
</dbReference>
<dbReference type="HAMAP" id="MF_00528">
    <property type="entry name" value="Maf"/>
    <property type="match status" value="1"/>
</dbReference>
<comment type="catalytic activity">
    <reaction evidence="4">
        <text>dTTP + H2O = dTMP + diphosphate + H(+)</text>
        <dbReference type="Rhea" id="RHEA:28534"/>
        <dbReference type="ChEBI" id="CHEBI:15377"/>
        <dbReference type="ChEBI" id="CHEBI:15378"/>
        <dbReference type="ChEBI" id="CHEBI:33019"/>
        <dbReference type="ChEBI" id="CHEBI:37568"/>
        <dbReference type="ChEBI" id="CHEBI:63528"/>
        <dbReference type="EC" id="3.6.1.9"/>
    </reaction>
</comment>
<dbReference type="GO" id="GO:0036218">
    <property type="term" value="F:dTTP diphosphatase activity"/>
    <property type="evidence" value="ECO:0007669"/>
    <property type="project" value="RHEA"/>
</dbReference>
<comment type="function">
    <text evidence="4">Nucleoside triphosphate pyrophosphatase that hydrolyzes dTTP and UTP. May have a dual role in cell division arrest and in preventing the incorporation of modified nucleotides into cellular nucleic acids.</text>
</comment>
<dbReference type="CDD" id="cd00555">
    <property type="entry name" value="Maf"/>
    <property type="match status" value="1"/>
</dbReference>
<dbReference type="AlphaFoldDB" id="A0A2U2DWP9"/>
<dbReference type="GO" id="GO:0036221">
    <property type="term" value="F:UTP diphosphatase activity"/>
    <property type="evidence" value="ECO:0007669"/>
    <property type="project" value="RHEA"/>
</dbReference>
<dbReference type="RefSeq" id="WP_109456243.1">
    <property type="nucleotide sequence ID" value="NZ_QFBC01000001.1"/>
</dbReference>
<dbReference type="Gene3D" id="3.90.950.10">
    <property type="match status" value="1"/>
</dbReference>
<keyword evidence="4" id="KW-0963">Cytoplasm</keyword>
<name>A0A2U2DWP9_9HYPH</name>
<dbReference type="NCBIfam" id="TIGR00172">
    <property type="entry name" value="maf"/>
    <property type="match status" value="1"/>
</dbReference>
<dbReference type="GO" id="GO:0005737">
    <property type="term" value="C:cytoplasm"/>
    <property type="evidence" value="ECO:0007669"/>
    <property type="project" value="UniProtKB-SubCell"/>
</dbReference>
<keyword evidence="6" id="KW-1185">Reference proteome</keyword>
<keyword evidence="2 4" id="KW-0378">Hydrolase</keyword>
<sequence>MVLKHRLILASGSPRRLDLLNQAGIEPARLMPMDLDETPKKSEHPRSLARRLCGEKADAAFRQVKGDLAWQGSFILAADTVVAVGRRILPKAEYVDEASSALHLLSGRSHWVYTGVGLITPDGRLRQKIVETKVRFKRLSGLDIESYLASGQWRGKAGAYAIQGLAGCFVQKLVGSYTNVVGLPLYETTLLLAGEGFDVQRRWVEG</sequence>
<comment type="subcellular location">
    <subcellularLocation>
        <location evidence="4">Cytoplasm</location>
    </subcellularLocation>
</comment>
<reference evidence="5 6" key="1">
    <citation type="submission" date="2018-05" db="EMBL/GenBank/DDBJ databases">
        <title>The draft genome of strain NS-104.</title>
        <authorList>
            <person name="Hang P."/>
            <person name="Jiang J."/>
        </authorList>
    </citation>
    <scope>NUCLEOTIDE SEQUENCE [LARGE SCALE GENOMIC DNA]</scope>
    <source>
        <strain evidence="5 6">NS-104</strain>
    </source>
</reference>
<comment type="caution">
    <text evidence="4">Lacks conserved residue(s) required for the propagation of feature annotation.</text>
</comment>
<dbReference type="InterPro" id="IPR029001">
    <property type="entry name" value="ITPase-like_fam"/>
</dbReference>
<comment type="catalytic activity">
    <reaction evidence="4">
        <text>UTP + H2O = UMP + diphosphate + H(+)</text>
        <dbReference type="Rhea" id="RHEA:29395"/>
        <dbReference type="ChEBI" id="CHEBI:15377"/>
        <dbReference type="ChEBI" id="CHEBI:15378"/>
        <dbReference type="ChEBI" id="CHEBI:33019"/>
        <dbReference type="ChEBI" id="CHEBI:46398"/>
        <dbReference type="ChEBI" id="CHEBI:57865"/>
        <dbReference type="EC" id="3.6.1.9"/>
    </reaction>
</comment>
<dbReference type="NCBIfam" id="NF002401">
    <property type="entry name" value="PRK01441.1"/>
    <property type="match status" value="1"/>
</dbReference>
<dbReference type="Pfam" id="PF02545">
    <property type="entry name" value="Maf"/>
    <property type="match status" value="1"/>
</dbReference>
<feature type="site" description="Important for substrate specificity" evidence="4">
    <location>
        <position position="15"/>
    </location>
</feature>
<dbReference type="PIRSF" id="PIRSF006305">
    <property type="entry name" value="Maf"/>
    <property type="match status" value="1"/>
</dbReference>
<feature type="active site" description="Proton acceptor" evidence="4">
    <location>
        <position position="79"/>
    </location>
</feature>
<dbReference type="EC" id="3.6.1.9" evidence="4"/>
<evidence type="ECO:0000256" key="2">
    <source>
        <dbReference type="ARBA" id="ARBA00022801"/>
    </source>
</evidence>
<comment type="cofactor">
    <cofactor evidence="1 4">
        <name>a divalent metal cation</name>
        <dbReference type="ChEBI" id="CHEBI:60240"/>
    </cofactor>
</comment>
<protein>
    <recommendedName>
        <fullName evidence="4">dTTP/UTP pyrophosphatase</fullName>
        <shortName evidence="4">dTTPase/UTPase</shortName>
        <ecNumber evidence="4">3.6.1.9</ecNumber>
    </recommendedName>
    <alternativeName>
        <fullName evidence="4">Nucleoside triphosphate pyrophosphatase</fullName>
    </alternativeName>
    <alternativeName>
        <fullName evidence="4">Nucleotide pyrophosphatase</fullName>
        <shortName evidence="4">Nucleotide PPase</shortName>
    </alternativeName>
</protein>
<accession>A0A2U2DWP9</accession>
<dbReference type="OrthoDB" id="9807767at2"/>
<evidence type="ECO:0000256" key="4">
    <source>
        <dbReference type="HAMAP-Rule" id="MF_00528"/>
    </source>
</evidence>
<organism evidence="5 6">
    <name type="scientific">Metarhizobium album</name>
    <dbReference type="NCBI Taxonomy" id="2182425"/>
    <lineage>
        <taxon>Bacteria</taxon>
        <taxon>Pseudomonadati</taxon>
        <taxon>Pseudomonadota</taxon>
        <taxon>Alphaproteobacteria</taxon>
        <taxon>Hyphomicrobiales</taxon>
        <taxon>Rhizobiaceae</taxon>
        <taxon>Metarhizobium</taxon>
    </lineage>
</organism>
<dbReference type="SUPFAM" id="SSF52972">
    <property type="entry name" value="ITPase-like"/>
    <property type="match status" value="1"/>
</dbReference>
<gene>
    <name evidence="5" type="ORF">DEM27_00510</name>
</gene>
<evidence type="ECO:0000256" key="3">
    <source>
        <dbReference type="ARBA" id="ARBA00023080"/>
    </source>
</evidence>
<dbReference type="PANTHER" id="PTHR43213">
    <property type="entry name" value="BIFUNCTIONAL DTTP/UTP PYROPHOSPHATASE/METHYLTRANSFERASE PROTEIN-RELATED"/>
    <property type="match status" value="1"/>
</dbReference>
<evidence type="ECO:0000313" key="5">
    <source>
        <dbReference type="EMBL" id="PWE57726.1"/>
    </source>
</evidence>
<evidence type="ECO:0000256" key="1">
    <source>
        <dbReference type="ARBA" id="ARBA00001968"/>
    </source>
</evidence>
<feature type="site" description="Important for substrate specificity" evidence="4">
    <location>
        <position position="163"/>
    </location>
</feature>
<comment type="caution">
    <text evidence="5">The sequence shown here is derived from an EMBL/GenBank/DDBJ whole genome shotgun (WGS) entry which is preliminary data.</text>
</comment>
<proteinExistence type="inferred from homology"/>
<dbReference type="GO" id="GO:0009117">
    <property type="term" value="P:nucleotide metabolic process"/>
    <property type="evidence" value="ECO:0007669"/>
    <property type="project" value="UniProtKB-KW"/>
</dbReference>
<keyword evidence="3 4" id="KW-0546">Nucleotide metabolism</keyword>
<dbReference type="InterPro" id="IPR003697">
    <property type="entry name" value="Maf-like"/>
</dbReference>
<dbReference type="EMBL" id="QFBC01000001">
    <property type="protein sequence ID" value="PWE57726.1"/>
    <property type="molecule type" value="Genomic_DNA"/>
</dbReference>
<feature type="site" description="Important for substrate specificity" evidence="4">
    <location>
        <position position="80"/>
    </location>
</feature>
<evidence type="ECO:0000313" key="6">
    <source>
        <dbReference type="Proteomes" id="UP000245252"/>
    </source>
</evidence>
<comment type="similarity">
    <text evidence="4">Belongs to the Maf family. YhdE subfamily.</text>
</comment>
<dbReference type="Proteomes" id="UP000245252">
    <property type="component" value="Unassembled WGS sequence"/>
</dbReference>